<keyword evidence="4 5" id="KW-0648">Protein biosynthesis</keyword>
<dbReference type="RefSeq" id="WP_260796345.1">
    <property type="nucleotide sequence ID" value="NZ_CP093313.1"/>
</dbReference>
<organism evidence="8 9">
    <name type="scientific">Occallatibacter riparius</name>
    <dbReference type="NCBI Taxonomy" id="1002689"/>
    <lineage>
        <taxon>Bacteria</taxon>
        <taxon>Pseudomonadati</taxon>
        <taxon>Acidobacteriota</taxon>
        <taxon>Terriglobia</taxon>
        <taxon>Terriglobales</taxon>
        <taxon>Acidobacteriaceae</taxon>
        <taxon>Occallatibacter</taxon>
    </lineage>
</organism>
<dbReference type="Pfam" id="PF02911">
    <property type="entry name" value="Formyl_trans_C"/>
    <property type="match status" value="1"/>
</dbReference>
<protein>
    <recommendedName>
        <fullName evidence="2 5">Methionyl-tRNA formyltransferase</fullName>
        <ecNumber evidence="2 5">2.1.2.9</ecNumber>
    </recommendedName>
</protein>
<comment type="catalytic activity">
    <reaction evidence="5">
        <text>L-methionyl-tRNA(fMet) + (6R)-10-formyltetrahydrofolate = N-formyl-L-methionyl-tRNA(fMet) + (6S)-5,6,7,8-tetrahydrofolate + H(+)</text>
        <dbReference type="Rhea" id="RHEA:24380"/>
        <dbReference type="Rhea" id="RHEA-COMP:9952"/>
        <dbReference type="Rhea" id="RHEA-COMP:9953"/>
        <dbReference type="ChEBI" id="CHEBI:15378"/>
        <dbReference type="ChEBI" id="CHEBI:57453"/>
        <dbReference type="ChEBI" id="CHEBI:78530"/>
        <dbReference type="ChEBI" id="CHEBI:78844"/>
        <dbReference type="ChEBI" id="CHEBI:195366"/>
        <dbReference type="EC" id="2.1.2.9"/>
    </reaction>
</comment>
<dbReference type="KEGG" id="orp:MOP44_12350"/>
<name>A0A9J7BV03_9BACT</name>
<reference evidence="8" key="1">
    <citation type="submission" date="2021-04" db="EMBL/GenBank/DDBJ databases">
        <title>Phylogenetic analysis of Acidobacteriaceae.</title>
        <authorList>
            <person name="Qiu L."/>
            <person name="Zhang Q."/>
        </authorList>
    </citation>
    <scope>NUCLEOTIDE SEQUENCE</scope>
    <source>
        <strain evidence="8">DSM 25168</strain>
    </source>
</reference>
<evidence type="ECO:0000256" key="3">
    <source>
        <dbReference type="ARBA" id="ARBA00022679"/>
    </source>
</evidence>
<evidence type="ECO:0000256" key="1">
    <source>
        <dbReference type="ARBA" id="ARBA00010699"/>
    </source>
</evidence>
<gene>
    <name evidence="5 8" type="primary">fmt</name>
    <name evidence="8" type="ORF">MOP44_12350</name>
</gene>
<dbReference type="NCBIfam" id="TIGR00460">
    <property type="entry name" value="fmt"/>
    <property type="match status" value="1"/>
</dbReference>
<feature type="domain" description="Formyl transferase C-terminal" evidence="7">
    <location>
        <begin position="205"/>
        <end position="306"/>
    </location>
</feature>
<dbReference type="PANTHER" id="PTHR11138">
    <property type="entry name" value="METHIONYL-TRNA FORMYLTRANSFERASE"/>
    <property type="match status" value="1"/>
</dbReference>
<dbReference type="CDD" id="cd08646">
    <property type="entry name" value="FMT_core_Met-tRNA-FMT_N"/>
    <property type="match status" value="1"/>
</dbReference>
<proteinExistence type="inferred from homology"/>
<evidence type="ECO:0000259" key="7">
    <source>
        <dbReference type="Pfam" id="PF02911"/>
    </source>
</evidence>
<dbReference type="GO" id="GO:0004479">
    <property type="term" value="F:methionyl-tRNA formyltransferase activity"/>
    <property type="evidence" value="ECO:0007669"/>
    <property type="project" value="UniProtKB-UniRule"/>
</dbReference>
<dbReference type="Pfam" id="PF00551">
    <property type="entry name" value="Formyl_trans_N"/>
    <property type="match status" value="1"/>
</dbReference>
<keyword evidence="9" id="KW-1185">Reference proteome</keyword>
<dbReference type="PANTHER" id="PTHR11138:SF5">
    <property type="entry name" value="METHIONYL-TRNA FORMYLTRANSFERASE, MITOCHONDRIAL"/>
    <property type="match status" value="1"/>
</dbReference>
<evidence type="ECO:0000259" key="6">
    <source>
        <dbReference type="Pfam" id="PF00551"/>
    </source>
</evidence>
<evidence type="ECO:0000256" key="5">
    <source>
        <dbReference type="HAMAP-Rule" id="MF_00182"/>
    </source>
</evidence>
<dbReference type="Proteomes" id="UP001059380">
    <property type="component" value="Chromosome"/>
</dbReference>
<evidence type="ECO:0000256" key="2">
    <source>
        <dbReference type="ARBA" id="ARBA00012261"/>
    </source>
</evidence>
<keyword evidence="3 5" id="KW-0808">Transferase</keyword>
<sequence length="315" mass="33946">MKIVFCGTPRFAVPTLEALISAGYEIPLVVSQPDRPVGRKQELTAPPVKQTALAAGLAVTQPEKIRNNAEFRTELEAIQPDAIVIVAYGRIIPPWMLALPRLGCINLHASLLPKYRGAAPIQWAVAMGETVTGNTTMLIDEGLDTGPMLLQQECPIGPETTAADLFEKLSVDGALLVVESLALLEAESITPRPQDNLQAILAPLLTREDGRMDFVARTAQELKNRWRGFQPWPGAFTALDGKKLIVHRLSVAESAGGSATDFAPGTVAVDDQRMLVACAQSTWLELLEVQPEGKKPMAAAEFLRGHSNASGMRLG</sequence>
<evidence type="ECO:0000313" key="8">
    <source>
        <dbReference type="EMBL" id="UWZ86708.1"/>
    </source>
</evidence>
<feature type="domain" description="Formyl transferase N-terminal" evidence="6">
    <location>
        <begin position="1"/>
        <end position="170"/>
    </location>
</feature>
<dbReference type="InterPro" id="IPR044135">
    <property type="entry name" value="Met-tRNA-FMT_C"/>
</dbReference>
<feature type="binding site" evidence="5">
    <location>
        <begin position="110"/>
        <end position="113"/>
    </location>
    <ligand>
        <name>(6S)-5,6,7,8-tetrahydrofolate</name>
        <dbReference type="ChEBI" id="CHEBI:57453"/>
    </ligand>
</feature>
<accession>A0A9J7BV03</accession>
<dbReference type="AlphaFoldDB" id="A0A9J7BV03"/>
<comment type="similarity">
    <text evidence="1 5">Belongs to the Fmt family.</text>
</comment>
<dbReference type="CDD" id="cd08704">
    <property type="entry name" value="Met_tRNA_FMT_C"/>
    <property type="match status" value="1"/>
</dbReference>
<dbReference type="Gene3D" id="3.40.50.12230">
    <property type="match status" value="1"/>
</dbReference>
<dbReference type="GO" id="GO:0005829">
    <property type="term" value="C:cytosol"/>
    <property type="evidence" value="ECO:0007669"/>
    <property type="project" value="TreeGrafter"/>
</dbReference>
<dbReference type="InterPro" id="IPR005794">
    <property type="entry name" value="Fmt"/>
</dbReference>
<dbReference type="HAMAP" id="MF_00182">
    <property type="entry name" value="Formyl_trans"/>
    <property type="match status" value="1"/>
</dbReference>
<evidence type="ECO:0000256" key="4">
    <source>
        <dbReference type="ARBA" id="ARBA00022917"/>
    </source>
</evidence>
<dbReference type="SUPFAM" id="SSF53328">
    <property type="entry name" value="Formyltransferase"/>
    <property type="match status" value="1"/>
</dbReference>
<dbReference type="SUPFAM" id="SSF50486">
    <property type="entry name" value="FMT C-terminal domain-like"/>
    <property type="match status" value="1"/>
</dbReference>
<dbReference type="InterPro" id="IPR036477">
    <property type="entry name" value="Formyl_transf_N_sf"/>
</dbReference>
<dbReference type="EMBL" id="CP093313">
    <property type="protein sequence ID" value="UWZ86708.1"/>
    <property type="molecule type" value="Genomic_DNA"/>
</dbReference>
<evidence type="ECO:0000313" key="9">
    <source>
        <dbReference type="Proteomes" id="UP001059380"/>
    </source>
</evidence>
<dbReference type="InterPro" id="IPR002376">
    <property type="entry name" value="Formyl_transf_N"/>
</dbReference>
<dbReference type="InterPro" id="IPR011034">
    <property type="entry name" value="Formyl_transferase-like_C_sf"/>
</dbReference>
<comment type="function">
    <text evidence="5">Attaches a formyl group to the free amino group of methionyl-tRNA(fMet). The formyl group appears to play a dual role in the initiator identity of N-formylmethionyl-tRNA by promoting its recognition by IF2 and preventing the misappropriation of this tRNA by the elongation apparatus.</text>
</comment>
<dbReference type="EC" id="2.1.2.9" evidence="2 5"/>
<dbReference type="InterPro" id="IPR041711">
    <property type="entry name" value="Met-tRNA-FMT_N"/>
</dbReference>
<dbReference type="InterPro" id="IPR005793">
    <property type="entry name" value="Formyl_trans_C"/>
</dbReference>